<proteinExistence type="inferred from homology"/>
<dbReference type="KEGG" id="aali:118456282"/>
<dbReference type="InterPro" id="IPR001254">
    <property type="entry name" value="Trypsin_dom"/>
</dbReference>
<keyword evidence="4" id="KW-0732">Signal</keyword>
<dbReference type="GO" id="GO:0045087">
    <property type="term" value="P:innate immune response"/>
    <property type="evidence" value="ECO:0007669"/>
    <property type="project" value="UniProtKB-KW"/>
</dbReference>
<dbReference type="PROSITE" id="PS00134">
    <property type="entry name" value="TRYPSIN_HIS"/>
    <property type="match status" value="1"/>
</dbReference>
<reference evidence="9" key="2">
    <citation type="submission" date="2022-08" db="UniProtKB">
        <authorList>
            <consortium name="EnsemblMetazoa"/>
        </authorList>
    </citation>
    <scope>IDENTIFICATION</scope>
    <source>
        <strain evidence="9">STECLA/ALBI9_A</strain>
    </source>
</reference>
<dbReference type="STRING" id="7167.A0A182FZY5"/>
<keyword evidence="6" id="KW-1015">Disulfide bond</keyword>
<evidence type="ECO:0000256" key="8">
    <source>
        <dbReference type="ARBA" id="ARBA00024195"/>
    </source>
</evidence>
<evidence type="ECO:0000256" key="7">
    <source>
        <dbReference type="ARBA" id="ARBA00023180"/>
    </source>
</evidence>
<evidence type="ECO:0000256" key="5">
    <source>
        <dbReference type="ARBA" id="ARBA00022859"/>
    </source>
</evidence>
<dbReference type="SMART" id="SM00020">
    <property type="entry name" value="Tryp_SPc"/>
    <property type="match status" value="1"/>
</dbReference>
<dbReference type="FunFam" id="2.40.10.10:FF:000028">
    <property type="entry name" value="Serine protease easter"/>
    <property type="match status" value="1"/>
</dbReference>
<evidence type="ECO:0000313" key="10">
    <source>
        <dbReference type="Proteomes" id="UP000069272"/>
    </source>
</evidence>
<dbReference type="PANTHER" id="PTHR24252">
    <property type="entry name" value="ACROSIN-RELATED"/>
    <property type="match status" value="1"/>
</dbReference>
<dbReference type="Proteomes" id="UP000069272">
    <property type="component" value="Chromosome 2R"/>
</dbReference>
<dbReference type="PROSITE" id="PS00135">
    <property type="entry name" value="TRYPSIN_SER"/>
    <property type="match status" value="1"/>
</dbReference>
<keyword evidence="10" id="KW-1185">Reference proteome</keyword>
<dbReference type="Gene3D" id="2.40.10.10">
    <property type="entry name" value="Trypsin-like serine proteases"/>
    <property type="match status" value="1"/>
</dbReference>
<dbReference type="CDD" id="cd00190">
    <property type="entry name" value="Tryp_SPc"/>
    <property type="match status" value="1"/>
</dbReference>
<comment type="subcellular location">
    <subcellularLocation>
        <location evidence="1">Secreted</location>
    </subcellularLocation>
</comment>
<protein>
    <submittedName>
        <fullName evidence="9">Uncharacterized protein</fullName>
    </submittedName>
</protein>
<dbReference type="FunFam" id="2.40.10.10:FF:000054">
    <property type="entry name" value="Complement C1r subcomponent"/>
    <property type="match status" value="1"/>
</dbReference>
<dbReference type="RefSeq" id="XP_035772790.1">
    <property type="nucleotide sequence ID" value="XM_035916897.1"/>
</dbReference>
<comment type="similarity">
    <text evidence="8">Belongs to the peptidase S1 family. CLIP subfamily.</text>
</comment>
<keyword evidence="2" id="KW-0964">Secreted</keyword>
<name>A0A182FZY5_ANOAL</name>
<dbReference type="InterPro" id="IPR001314">
    <property type="entry name" value="Peptidase_S1A"/>
</dbReference>
<dbReference type="SUPFAM" id="SSF50494">
    <property type="entry name" value="Trypsin-like serine proteases"/>
    <property type="match status" value="1"/>
</dbReference>
<dbReference type="InterPro" id="IPR043504">
    <property type="entry name" value="Peptidase_S1_PA_chymotrypsin"/>
</dbReference>
<evidence type="ECO:0000313" key="9">
    <source>
        <dbReference type="EnsemblMetazoa" id="AALB015567-PA"/>
    </source>
</evidence>
<dbReference type="InterPro" id="IPR018114">
    <property type="entry name" value="TRYPSIN_HIS"/>
</dbReference>
<dbReference type="InterPro" id="IPR033116">
    <property type="entry name" value="TRYPSIN_SER"/>
</dbReference>
<dbReference type="OrthoDB" id="6339452at2759"/>
<keyword evidence="3" id="KW-0399">Innate immunity</keyword>
<dbReference type="GeneID" id="118456282"/>
<dbReference type="PRINTS" id="PR00722">
    <property type="entry name" value="CHYMOTRYPSIN"/>
</dbReference>
<sequence length="317" mass="35102">MRLITTVLLQASFLFLINQKGIQGQRIAVQKCAEYAKIITKTQALIPLTINPKPITYTIYNCTNVVQLIVGGEQAKYGEFPHHALLGYPREGNPNAYDFRCGGSLISDRHILTAAHCFSEDDPKVVRLGEYDTTFESDDEVQFGIAGVRKHPNYLNQRSYNDIALVKLDRQVWFTKNIRPACLWDSEYRNMSSYIATGFGHNETVGVALSTTMMKVQLDEFPVQDCAQAFLGHKRFKNGIHDGQMCVGSIVGGKDTCQGDSGGPLQTVTTPKTCIYHIVGITSVGGACGVGQSKAVYTKVSFYLDWIEDNVWGANKL</sequence>
<dbReference type="VEuPathDB" id="VectorBase:AALB20_031092"/>
<keyword evidence="5" id="KW-0391">Immunity</keyword>
<dbReference type="PANTHER" id="PTHR24252:SF7">
    <property type="entry name" value="HYALIN"/>
    <property type="match status" value="1"/>
</dbReference>
<dbReference type="GO" id="GO:0005576">
    <property type="term" value="C:extracellular region"/>
    <property type="evidence" value="ECO:0007669"/>
    <property type="project" value="UniProtKB-SubCell"/>
</dbReference>
<evidence type="ECO:0000256" key="1">
    <source>
        <dbReference type="ARBA" id="ARBA00004613"/>
    </source>
</evidence>
<keyword evidence="7" id="KW-0325">Glycoprotein</keyword>
<organism evidence="9 10">
    <name type="scientific">Anopheles albimanus</name>
    <name type="common">New world malaria mosquito</name>
    <dbReference type="NCBI Taxonomy" id="7167"/>
    <lineage>
        <taxon>Eukaryota</taxon>
        <taxon>Metazoa</taxon>
        <taxon>Ecdysozoa</taxon>
        <taxon>Arthropoda</taxon>
        <taxon>Hexapoda</taxon>
        <taxon>Insecta</taxon>
        <taxon>Pterygota</taxon>
        <taxon>Neoptera</taxon>
        <taxon>Endopterygota</taxon>
        <taxon>Diptera</taxon>
        <taxon>Nematocera</taxon>
        <taxon>Culicoidea</taxon>
        <taxon>Culicidae</taxon>
        <taxon>Anophelinae</taxon>
        <taxon>Anopheles</taxon>
    </lineage>
</organism>
<evidence type="ECO:0000256" key="2">
    <source>
        <dbReference type="ARBA" id="ARBA00022525"/>
    </source>
</evidence>
<dbReference type="AlphaFoldDB" id="A0A182FZY5"/>
<evidence type="ECO:0000256" key="6">
    <source>
        <dbReference type="ARBA" id="ARBA00023157"/>
    </source>
</evidence>
<dbReference type="InterPro" id="IPR009003">
    <property type="entry name" value="Peptidase_S1_PA"/>
</dbReference>
<dbReference type="GO" id="GO:0006508">
    <property type="term" value="P:proteolysis"/>
    <property type="evidence" value="ECO:0007669"/>
    <property type="project" value="InterPro"/>
</dbReference>
<dbReference type="VEuPathDB" id="VectorBase:AALB015567"/>
<reference evidence="9 10" key="1">
    <citation type="journal article" date="2017" name="G3 (Bethesda)">
        <title>The Physical Genome Mapping of Anopheles albimanus Corrected Scaffold Misassemblies and Identified Interarm Rearrangements in Genus Anopheles.</title>
        <authorList>
            <person name="Artemov G.N."/>
            <person name="Peery A.N."/>
            <person name="Jiang X."/>
            <person name="Tu Z."/>
            <person name="Stegniy V.N."/>
            <person name="Sharakhova M.V."/>
            <person name="Sharakhov I.V."/>
        </authorList>
    </citation>
    <scope>NUCLEOTIDE SEQUENCE [LARGE SCALE GENOMIC DNA]</scope>
    <source>
        <strain evidence="9 10">ALBI9_A</strain>
    </source>
</reference>
<dbReference type="Pfam" id="PF00089">
    <property type="entry name" value="Trypsin"/>
    <property type="match status" value="1"/>
</dbReference>
<evidence type="ECO:0000256" key="3">
    <source>
        <dbReference type="ARBA" id="ARBA00022588"/>
    </source>
</evidence>
<accession>A0A182FZY5</accession>
<dbReference type="GO" id="GO:0004252">
    <property type="term" value="F:serine-type endopeptidase activity"/>
    <property type="evidence" value="ECO:0007669"/>
    <property type="project" value="InterPro"/>
</dbReference>
<dbReference type="PROSITE" id="PS50240">
    <property type="entry name" value="TRYPSIN_DOM"/>
    <property type="match status" value="1"/>
</dbReference>
<evidence type="ECO:0000256" key="4">
    <source>
        <dbReference type="ARBA" id="ARBA00022729"/>
    </source>
</evidence>
<dbReference type="EnsemblMetazoa" id="AALB015567-RA">
    <property type="protein sequence ID" value="AALB015567-PA"/>
    <property type="gene ID" value="AALB015567"/>
</dbReference>